<sequence>MSSVFTAGVRTNEQVECENRVTKSLGGPKTSLFTLFNTLNERSEGQTIQELERILREHAGPFALNTCFREMELSLTYSTEVLQRPDRINDWNMMNPFTNDAAYISTKWLLRLILQCGLRVRHLLCVKQMGTNTKHYLAVLPNGCYVCDCCMGLNLGLPCWHFFQVMLKMDSLQFHIGLV</sequence>
<dbReference type="OrthoDB" id="3261031at2759"/>
<name>B0D5D5_LACBS</name>
<protein>
    <submittedName>
        <fullName evidence="1">Predicted protein</fullName>
    </submittedName>
</protein>
<dbReference type="HOGENOM" id="CLU_095772_0_0_1"/>
<gene>
    <name evidence="1" type="ORF">LACBIDRAFT_317848</name>
</gene>
<reference evidence="1 2" key="1">
    <citation type="journal article" date="2008" name="Nature">
        <title>The genome of Laccaria bicolor provides insights into mycorrhizal symbiosis.</title>
        <authorList>
            <person name="Martin F."/>
            <person name="Aerts A."/>
            <person name="Ahren D."/>
            <person name="Brun A."/>
            <person name="Danchin E.G.J."/>
            <person name="Duchaussoy F."/>
            <person name="Gibon J."/>
            <person name="Kohler A."/>
            <person name="Lindquist E."/>
            <person name="Pereda V."/>
            <person name="Salamov A."/>
            <person name="Shapiro H.J."/>
            <person name="Wuyts J."/>
            <person name="Blaudez D."/>
            <person name="Buee M."/>
            <person name="Brokstein P."/>
            <person name="Canbaeck B."/>
            <person name="Cohen D."/>
            <person name="Courty P.E."/>
            <person name="Coutinho P.M."/>
            <person name="Delaruelle C."/>
            <person name="Detter J.C."/>
            <person name="Deveau A."/>
            <person name="DiFazio S."/>
            <person name="Duplessis S."/>
            <person name="Fraissinet-Tachet L."/>
            <person name="Lucic E."/>
            <person name="Frey-Klett P."/>
            <person name="Fourrey C."/>
            <person name="Feussner I."/>
            <person name="Gay G."/>
            <person name="Grimwood J."/>
            <person name="Hoegger P.J."/>
            <person name="Jain P."/>
            <person name="Kilaru S."/>
            <person name="Labbe J."/>
            <person name="Lin Y.C."/>
            <person name="Legue V."/>
            <person name="Le Tacon F."/>
            <person name="Marmeisse R."/>
            <person name="Melayah D."/>
            <person name="Montanini B."/>
            <person name="Muratet M."/>
            <person name="Nehls U."/>
            <person name="Niculita-Hirzel H."/>
            <person name="Oudot-Le Secq M.P."/>
            <person name="Peter M."/>
            <person name="Quesneville H."/>
            <person name="Rajashekar B."/>
            <person name="Reich M."/>
            <person name="Rouhier N."/>
            <person name="Schmutz J."/>
            <person name="Yin T."/>
            <person name="Chalot M."/>
            <person name="Henrissat B."/>
            <person name="Kuees U."/>
            <person name="Lucas S."/>
            <person name="Van de Peer Y."/>
            <person name="Podila G.K."/>
            <person name="Polle A."/>
            <person name="Pukkila P.J."/>
            <person name="Richardson P.M."/>
            <person name="Rouze P."/>
            <person name="Sanders I.R."/>
            <person name="Stajich J.E."/>
            <person name="Tunlid A."/>
            <person name="Tuskan G."/>
            <person name="Grigoriev I.V."/>
        </authorList>
    </citation>
    <scope>NUCLEOTIDE SEQUENCE [LARGE SCALE GENOMIC DNA]</scope>
    <source>
        <strain evidence="2">S238N-H82 / ATCC MYA-4686</strain>
    </source>
</reference>
<dbReference type="Proteomes" id="UP000001194">
    <property type="component" value="Unassembled WGS sequence"/>
</dbReference>
<dbReference type="EMBL" id="DS547098">
    <property type="protein sequence ID" value="EDR09999.1"/>
    <property type="molecule type" value="Genomic_DNA"/>
</dbReference>
<proteinExistence type="predicted"/>
<dbReference type="KEGG" id="lbc:LACBIDRAFT_317848"/>
<accession>B0D5D5</accession>
<organism evidence="2">
    <name type="scientific">Laccaria bicolor (strain S238N-H82 / ATCC MYA-4686)</name>
    <name type="common">Bicoloured deceiver</name>
    <name type="synonym">Laccaria laccata var. bicolor</name>
    <dbReference type="NCBI Taxonomy" id="486041"/>
    <lineage>
        <taxon>Eukaryota</taxon>
        <taxon>Fungi</taxon>
        <taxon>Dikarya</taxon>
        <taxon>Basidiomycota</taxon>
        <taxon>Agaricomycotina</taxon>
        <taxon>Agaricomycetes</taxon>
        <taxon>Agaricomycetidae</taxon>
        <taxon>Agaricales</taxon>
        <taxon>Agaricineae</taxon>
        <taxon>Hydnangiaceae</taxon>
        <taxon>Laccaria</taxon>
    </lineage>
</organism>
<dbReference type="GeneID" id="6075047"/>
<dbReference type="AlphaFoldDB" id="B0D5D5"/>
<dbReference type="InParanoid" id="B0D5D5"/>
<evidence type="ECO:0000313" key="2">
    <source>
        <dbReference type="Proteomes" id="UP000001194"/>
    </source>
</evidence>
<evidence type="ECO:0000313" key="1">
    <source>
        <dbReference type="EMBL" id="EDR09999.1"/>
    </source>
</evidence>
<keyword evidence="2" id="KW-1185">Reference proteome</keyword>
<dbReference type="RefSeq" id="XP_001879384.1">
    <property type="nucleotide sequence ID" value="XM_001879349.1"/>
</dbReference>